<dbReference type="PANTHER" id="PTHR24113">
    <property type="entry name" value="RAN GTPASE-ACTIVATING PROTEIN 1"/>
    <property type="match status" value="1"/>
</dbReference>
<keyword evidence="3" id="KW-0677">Repeat</keyword>
<dbReference type="GO" id="GO:0006913">
    <property type="term" value="P:nucleocytoplasmic transport"/>
    <property type="evidence" value="ECO:0007669"/>
    <property type="project" value="TreeGrafter"/>
</dbReference>
<keyword evidence="1" id="KW-0343">GTPase activation</keyword>
<proteinExistence type="predicted"/>
<reference evidence="7 8" key="2">
    <citation type="submission" date="2024-05" db="EMBL/GenBank/DDBJ databases">
        <authorList>
            <person name="Chen Y."/>
            <person name="Shah S."/>
            <person name="Dougan E. K."/>
            <person name="Thang M."/>
            <person name="Chan C."/>
        </authorList>
    </citation>
    <scope>NUCLEOTIDE SEQUENCE [LARGE SCALE GENOMIC DNA]</scope>
</reference>
<keyword evidence="8" id="KW-1185">Reference proteome</keyword>
<dbReference type="SMART" id="SM00368">
    <property type="entry name" value="LRR_RI"/>
    <property type="match status" value="8"/>
</dbReference>
<dbReference type="Gene3D" id="3.80.10.10">
    <property type="entry name" value="Ribonuclease Inhibitor"/>
    <property type="match status" value="2"/>
</dbReference>
<feature type="coiled-coil region" evidence="4">
    <location>
        <begin position="532"/>
        <end position="612"/>
    </location>
</feature>
<evidence type="ECO:0000313" key="8">
    <source>
        <dbReference type="Proteomes" id="UP001152797"/>
    </source>
</evidence>
<dbReference type="PROSITE" id="PS51450">
    <property type="entry name" value="LRR"/>
    <property type="match status" value="1"/>
</dbReference>
<dbReference type="PANTHER" id="PTHR24113:SF12">
    <property type="entry name" value="RAN GTPASE-ACTIVATING PROTEIN 1"/>
    <property type="match status" value="1"/>
</dbReference>
<evidence type="ECO:0000313" key="6">
    <source>
        <dbReference type="EMBL" id="CAI3994643.1"/>
    </source>
</evidence>
<evidence type="ECO:0000256" key="3">
    <source>
        <dbReference type="ARBA" id="ARBA00022737"/>
    </source>
</evidence>
<protein>
    <submittedName>
        <fullName evidence="7">Ribonuclease inhibitor</fullName>
    </submittedName>
</protein>
<reference evidence="6" key="1">
    <citation type="submission" date="2022-10" db="EMBL/GenBank/DDBJ databases">
        <authorList>
            <person name="Chen Y."/>
            <person name="Dougan E. K."/>
            <person name="Chan C."/>
            <person name="Rhodes N."/>
            <person name="Thang M."/>
        </authorList>
    </citation>
    <scope>NUCLEOTIDE SEQUENCE</scope>
</reference>
<name>A0A9P1CPK0_9DINO</name>
<dbReference type="GO" id="GO:0005096">
    <property type="term" value="F:GTPase activator activity"/>
    <property type="evidence" value="ECO:0007669"/>
    <property type="project" value="UniProtKB-KW"/>
</dbReference>
<dbReference type="OrthoDB" id="429162at2759"/>
<keyword evidence="4" id="KW-0175">Coiled coil</keyword>
<dbReference type="EMBL" id="CAMXCT020001979">
    <property type="protein sequence ID" value="CAL1148018.1"/>
    <property type="molecule type" value="Genomic_DNA"/>
</dbReference>
<evidence type="ECO:0000313" key="7">
    <source>
        <dbReference type="EMBL" id="CAL4781955.1"/>
    </source>
</evidence>
<dbReference type="InterPro" id="IPR032675">
    <property type="entry name" value="LRR_dom_sf"/>
</dbReference>
<dbReference type="Proteomes" id="UP001152797">
    <property type="component" value="Unassembled WGS sequence"/>
</dbReference>
<dbReference type="InterPro" id="IPR001611">
    <property type="entry name" value="Leu-rich_rpt"/>
</dbReference>
<dbReference type="AlphaFoldDB" id="A0A9P1CPK0"/>
<keyword evidence="2" id="KW-0433">Leucine-rich repeat</keyword>
<comment type="caution">
    <text evidence="6">The sequence shown here is derived from an EMBL/GenBank/DDBJ whole genome shotgun (WGS) entry which is preliminary data.</text>
</comment>
<evidence type="ECO:0000256" key="1">
    <source>
        <dbReference type="ARBA" id="ARBA00022468"/>
    </source>
</evidence>
<dbReference type="EMBL" id="CAMXCT010001979">
    <property type="protein sequence ID" value="CAI3994643.1"/>
    <property type="molecule type" value="Genomic_DNA"/>
</dbReference>
<evidence type="ECO:0000256" key="2">
    <source>
        <dbReference type="ARBA" id="ARBA00022614"/>
    </source>
</evidence>
<dbReference type="Pfam" id="PF13516">
    <property type="entry name" value="LRR_6"/>
    <property type="match status" value="4"/>
</dbReference>
<evidence type="ECO:0000256" key="5">
    <source>
        <dbReference type="SAM" id="MobiDB-lite"/>
    </source>
</evidence>
<dbReference type="GO" id="GO:0048471">
    <property type="term" value="C:perinuclear region of cytoplasm"/>
    <property type="evidence" value="ECO:0007669"/>
    <property type="project" value="TreeGrafter"/>
</dbReference>
<dbReference type="GO" id="GO:0031267">
    <property type="term" value="F:small GTPase binding"/>
    <property type="evidence" value="ECO:0007669"/>
    <property type="project" value="TreeGrafter"/>
</dbReference>
<dbReference type="SUPFAM" id="SSF52047">
    <property type="entry name" value="RNI-like"/>
    <property type="match status" value="2"/>
</dbReference>
<organism evidence="6">
    <name type="scientific">Cladocopium goreaui</name>
    <dbReference type="NCBI Taxonomy" id="2562237"/>
    <lineage>
        <taxon>Eukaryota</taxon>
        <taxon>Sar</taxon>
        <taxon>Alveolata</taxon>
        <taxon>Dinophyceae</taxon>
        <taxon>Suessiales</taxon>
        <taxon>Symbiodiniaceae</taxon>
        <taxon>Cladocopium</taxon>
    </lineage>
</organism>
<dbReference type="GO" id="GO:0005829">
    <property type="term" value="C:cytosol"/>
    <property type="evidence" value="ECO:0007669"/>
    <property type="project" value="TreeGrafter"/>
</dbReference>
<feature type="region of interest" description="Disordered" evidence="5">
    <location>
        <begin position="1"/>
        <end position="39"/>
    </location>
</feature>
<dbReference type="InterPro" id="IPR027038">
    <property type="entry name" value="RanGap"/>
</dbReference>
<dbReference type="EMBL" id="CAMXCT030001979">
    <property type="protein sequence ID" value="CAL4781955.1"/>
    <property type="molecule type" value="Genomic_DNA"/>
</dbReference>
<dbReference type="GO" id="GO:0005634">
    <property type="term" value="C:nucleus"/>
    <property type="evidence" value="ECO:0007669"/>
    <property type="project" value="TreeGrafter"/>
</dbReference>
<evidence type="ECO:0000256" key="4">
    <source>
        <dbReference type="SAM" id="Coils"/>
    </source>
</evidence>
<sequence>MAAASPPGDAERSAGVRSGTAASLRPSTPRRPTKPWSSEDRLSFRSLRFGAAAASCLALQLKGRNVTRIDLGNNQLGDNAAAAIASLIHALPKLKSLLLAGNILGPAGVKEIATSELESNETLEHLALGEPKRQRPNYVTTEGLQALLLSLARNARRKIASLELSCTALRADAGKALADFLETDSVLTSLDVSGNCFTSEGISTLLPACAKLKRLDIAETSCRGELIHAKLCDLLQKTEALAELSIAFNLLEPRPLRRIARALSSCAPLLTLNMASTGMETEGVIALADGLVNSQVSNLRDLDISENNISEIEAAVHVAKIIAQTKLQSLRLNRNPLGDAGVCELADALGSEPCPPLHSLELGSCRVAHLGASMMFMALRENPMLLTLRLSDNLLDDMLDITLIEALHHIQQLHLDSNRLSHRKLSKIAELCARNRHRVRTKEPRALGKQIKSLLPQEAMLKQHKLQAAKDSAEVFVRVSAQSIAGEELRQLRLGMMKSAKQTEQKIATLEATLLQRRDYLDSIKDALAETARACEIEIAEKTEVLMQKENQLSDLQARVTDLEAQLARRRAQHPKLLAEIREEISAALPKTEELKAQEEEMRRELKALQDKSLIGFKP</sequence>
<accession>A0A9P1CPK0</accession>
<gene>
    <name evidence="6" type="ORF">C1SCF055_LOCUS21278</name>
</gene>